<evidence type="ECO:0000256" key="2">
    <source>
        <dbReference type="ARBA" id="ARBA00022643"/>
    </source>
</evidence>
<dbReference type="RefSeq" id="WP_208196064.1">
    <property type="nucleotide sequence ID" value="NZ_CP076023.1"/>
</dbReference>
<dbReference type="Gene3D" id="3.40.50.360">
    <property type="match status" value="1"/>
</dbReference>
<evidence type="ECO:0000259" key="4">
    <source>
        <dbReference type="Pfam" id="PF03358"/>
    </source>
</evidence>
<gene>
    <name evidence="5" type="ORF">KKR89_14545</name>
</gene>
<keyword evidence="1" id="KW-0285">Flavoprotein</keyword>
<dbReference type="PANTHER" id="PTHR43408">
    <property type="entry name" value="FMN REDUCTASE (NADPH)"/>
    <property type="match status" value="1"/>
</dbReference>
<dbReference type="InterPro" id="IPR029039">
    <property type="entry name" value="Flavoprotein-like_sf"/>
</dbReference>
<protein>
    <submittedName>
        <fullName evidence="5">NAD(P)H-dependent oxidoreductase</fullName>
    </submittedName>
</protein>
<keyword evidence="3" id="KW-0560">Oxidoreductase</keyword>
<keyword evidence="2" id="KW-0288">FMN</keyword>
<evidence type="ECO:0000313" key="6">
    <source>
        <dbReference type="Proteomes" id="UP000679335"/>
    </source>
</evidence>
<sequence length="186" mass="19065">MTRPDPARIVALVGNPRAGSRTLGAAASLAGTLAAHLETAEPVLVDLATLAPALHVQPRTTELDAALAAVAGADLLVVATPVHKASFTGLLKSFLDLYGPDGLAGVTAVPLVVSATPAHALVGEVHLRPVLVELGATVPTRTLSVLDTDLLDLGPAVDRWWVRAERPLRRAVGSSAPAGDLVEVAR</sequence>
<dbReference type="EMBL" id="CP076023">
    <property type="protein sequence ID" value="QWC15500.1"/>
    <property type="molecule type" value="Genomic_DNA"/>
</dbReference>
<dbReference type="InterPro" id="IPR005025">
    <property type="entry name" value="FMN_Rdtase-like_dom"/>
</dbReference>
<evidence type="ECO:0000313" key="5">
    <source>
        <dbReference type="EMBL" id="QWC15500.1"/>
    </source>
</evidence>
<feature type="domain" description="NADPH-dependent FMN reductase-like" evidence="4">
    <location>
        <begin position="8"/>
        <end position="143"/>
    </location>
</feature>
<dbReference type="InterPro" id="IPR051814">
    <property type="entry name" value="NAD(P)H-dep_FMN_reductase"/>
</dbReference>
<organism evidence="5 6">
    <name type="scientific">Cellulomonas dongxiuzhuiae</name>
    <dbReference type="NCBI Taxonomy" id="2819979"/>
    <lineage>
        <taxon>Bacteria</taxon>
        <taxon>Bacillati</taxon>
        <taxon>Actinomycetota</taxon>
        <taxon>Actinomycetes</taxon>
        <taxon>Micrococcales</taxon>
        <taxon>Cellulomonadaceae</taxon>
        <taxon>Cellulomonas</taxon>
    </lineage>
</organism>
<keyword evidence="6" id="KW-1185">Reference proteome</keyword>
<name>A0ABX8GHZ9_9CELL</name>
<reference evidence="5 6" key="1">
    <citation type="submission" date="2021-05" db="EMBL/GenBank/DDBJ databases">
        <title>Novel species in genus Cellulomonas.</title>
        <authorList>
            <person name="Zhang G."/>
        </authorList>
    </citation>
    <scope>NUCLEOTIDE SEQUENCE [LARGE SCALE GENOMIC DNA]</scope>
    <source>
        <strain evidence="6">zg-ZUI157</strain>
    </source>
</reference>
<dbReference type="Pfam" id="PF03358">
    <property type="entry name" value="FMN_red"/>
    <property type="match status" value="1"/>
</dbReference>
<evidence type="ECO:0000256" key="3">
    <source>
        <dbReference type="ARBA" id="ARBA00023002"/>
    </source>
</evidence>
<proteinExistence type="predicted"/>
<dbReference type="Proteomes" id="UP000679335">
    <property type="component" value="Chromosome"/>
</dbReference>
<accession>A0ABX8GHZ9</accession>
<dbReference type="SUPFAM" id="SSF52218">
    <property type="entry name" value="Flavoproteins"/>
    <property type="match status" value="1"/>
</dbReference>
<evidence type="ECO:0000256" key="1">
    <source>
        <dbReference type="ARBA" id="ARBA00022630"/>
    </source>
</evidence>
<dbReference type="PANTHER" id="PTHR43408:SF2">
    <property type="entry name" value="FMN REDUCTASE (NADPH)"/>
    <property type="match status" value="1"/>
</dbReference>